<feature type="transmembrane region" description="Helical" evidence="9">
    <location>
        <begin position="500"/>
        <end position="523"/>
    </location>
</feature>
<protein>
    <submittedName>
        <fullName evidence="12">Uncharacterized protein</fullName>
    </submittedName>
</protein>
<evidence type="ECO:0000256" key="4">
    <source>
        <dbReference type="ARBA" id="ARBA00022741"/>
    </source>
</evidence>
<dbReference type="Proteomes" id="UP000275385">
    <property type="component" value="Unassembled WGS sequence"/>
</dbReference>
<comment type="caution">
    <text evidence="12">The sequence shown here is derived from an EMBL/GenBank/DDBJ whole genome shotgun (WGS) entry which is preliminary data.</text>
</comment>
<dbReference type="CDD" id="cd18604">
    <property type="entry name" value="ABC_6TM_VMR1_D2_like"/>
    <property type="match status" value="1"/>
</dbReference>
<feature type="transmembrane region" description="Helical" evidence="9">
    <location>
        <begin position="943"/>
        <end position="962"/>
    </location>
</feature>
<feature type="region of interest" description="Disordered" evidence="8">
    <location>
        <begin position="385"/>
        <end position="412"/>
    </location>
</feature>
<evidence type="ECO:0000256" key="9">
    <source>
        <dbReference type="SAM" id="Phobius"/>
    </source>
</evidence>
<name>A0A420YEC1_9PEZI</name>
<dbReference type="SUPFAM" id="SSF90123">
    <property type="entry name" value="ABC transporter transmembrane region"/>
    <property type="match status" value="2"/>
</dbReference>
<dbReference type="Pfam" id="PF00005">
    <property type="entry name" value="ABC_tran"/>
    <property type="match status" value="2"/>
</dbReference>
<evidence type="ECO:0000256" key="1">
    <source>
        <dbReference type="ARBA" id="ARBA00004370"/>
    </source>
</evidence>
<feature type="transmembrane region" description="Helical" evidence="9">
    <location>
        <begin position="287"/>
        <end position="307"/>
    </location>
</feature>
<dbReference type="InterPro" id="IPR003439">
    <property type="entry name" value="ABC_transporter-like_ATP-bd"/>
</dbReference>
<dbReference type="PANTHER" id="PTHR24223:SF415">
    <property type="entry name" value="FI20190P1"/>
    <property type="match status" value="1"/>
</dbReference>
<dbReference type="PROSITE" id="PS50929">
    <property type="entry name" value="ABC_TM1F"/>
    <property type="match status" value="2"/>
</dbReference>
<keyword evidence="7 9" id="KW-0472">Membrane</keyword>
<feature type="domain" description="ABC transporter" evidence="10">
    <location>
        <begin position="1318"/>
        <end position="1534"/>
    </location>
</feature>
<keyword evidence="5" id="KW-0067">ATP-binding</keyword>
<feature type="domain" description="ABC transmembrane type-1" evidence="11">
    <location>
        <begin position="288"/>
        <end position="642"/>
    </location>
</feature>
<accession>A0A420YEC1</accession>
<dbReference type="PROSITE" id="PS00211">
    <property type="entry name" value="ABC_TRANSPORTER_1"/>
    <property type="match status" value="2"/>
</dbReference>
<dbReference type="PANTHER" id="PTHR24223">
    <property type="entry name" value="ATP-BINDING CASSETTE SUB-FAMILY C"/>
    <property type="match status" value="1"/>
</dbReference>
<dbReference type="FunFam" id="3.40.50.300:FF:001577">
    <property type="entry name" value="ABC bile acid transporter"/>
    <property type="match status" value="1"/>
</dbReference>
<dbReference type="GO" id="GO:0016887">
    <property type="term" value="F:ATP hydrolysis activity"/>
    <property type="evidence" value="ECO:0007669"/>
    <property type="project" value="InterPro"/>
</dbReference>
<evidence type="ECO:0000256" key="2">
    <source>
        <dbReference type="ARBA" id="ARBA00022448"/>
    </source>
</evidence>
<dbReference type="SMART" id="SM00382">
    <property type="entry name" value="AAA"/>
    <property type="match status" value="2"/>
</dbReference>
<evidence type="ECO:0000259" key="10">
    <source>
        <dbReference type="PROSITE" id="PS50893"/>
    </source>
</evidence>
<keyword evidence="13" id="KW-1185">Reference proteome</keyword>
<feature type="transmembrane region" description="Helical" evidence="9">
    <location>
        <begin position="92"/>
        <end position="111"/>
    </location>
</feature>
<evidence type="ECO:0000313" key="13">
    <source>
        <dbReference type="Proteomes" id="UP000275385"/>
    </source>
</evidence>
<dbReference type="GO" id="GO:0005524">
    <property type="term" value="F:ATP binding"/>
    <property type="evidence" value="ECO:0007669"/>
    <property type="project" value="UniProtKB-KW"/>
</dbReference>
<evidence type="ECO:0000256" key="7">
    <source>
        <dbReference type="ARBA" id="ARBA00023136"/>
    </source>
</evidence>
<feature type="domain" description="ABC transporter" evidence="10">
    <location>
        <begin position="675"/>
        <end position="904"/>
    </location>
</feature>
<dbReference type="InterPro" id="IPR003593">
    <property type="entry name" value="AAA+_ATPase"/>
</dbReference>
<dbReference type="Gene3D" id="1.20.1560.10">
    <property type="entry name" value="ABC transporter type 1, transmembrane domain"/>
    <property type="match status" value="2"/>
</dbReference>
<evidence type="ECO:0000256" key="3">
    <source>
        <dbReference type="ARBA" id="ARBA00022692"/>
    </source>
</evidence>
<keyword evidence="3 9" id="KW-0812">Transmembrane</keyword>
<dbReference type="InterPro" id="IPR050173">
    <property type="entry name" value="ABC_transporter_C-like"/>
</dbReference>
<feature type="transmembrane region" description="Helical" evidence="9">
    <location>
        <begin position="148"/>
        <end position="168"/>
    </location>
</feature>
<reference evidence="12 13" key="1">
    <citation type="submission" date="2018-08" db="EMBL/GenBank/DDBJ databases">
        <title>Draft genome of the lignicolous fungus Coniochaeta pulveracea.</title>
        <authorList>
            <person name="Borstlap C.J."/>
            <person name="De Witt R.N."/>
            <person name="Botha A."/>
            <person name="Volschenk H."/>
        </authorList>
    </citation>
    <scope>NUCLEOTIDE SEQUENCE [LARGE SCALE GENOMIC DNA]</scope>
    <source>
        <strain evidence="12 13">CAB683</strain>
    </source>
</reference>
<evidence type="ECO:0000259" key="11">
    <source>
        <dbReference type="PROSITE" id="PS50929"/>
    </source>
</evidence>
<dbReference type="Gene3D" id="3.40.50.300">
    <property type="entry name" value="P-loop containing nucleotide triphosphate hydrolases"/>
    <property type="match status" value="2"/>
</dbReference>
<dbReference type="GO" id="GO:0140359">
    <property type="term" value="F:ABC-type transporter activity"/>
    <property type="evidence" value="ECO:0007669"/>
    <property type="project" value="InterPro"/>
</dbReference>
<feature type="transmembrane region" description="Helical" evidence="9">
    <location>
        <begin position="583"/>
        <end position="603"/>
    </location>
</feature>
<gene>
    <name evidence="12" type="ORF">DL546_006848</name>
</gene>
<dbReference type="InterPro" id="IPR017871">
    <property type="entry name" value="ABC_transporter-like_CS"/>
</dbReference>
<feature type="domain" description="ABC transmembrane type-1" evidence="11">
    <location>
        <begin position="1041"/>
        <end position="1280"/>
    </location>
</feature>
<keyword evidence="6 9" id="KW-1133">Transmembrane helix</keyword>
<evidence type="ECO:0000256" key="6">
    <source>
        <dbReference type="ARBA" id="ARBA00022989"/>
    </source>
</evidence>
<evidence type="ECO:0000256" key="8">
    <source>
        <dbReference type="SAM" id="MobiDB-lite"/>
    </source>
</evidence>
<keyword evidence="2" id="KW-0813">Transport</keyword>
<feature type="transmembrane region" description="Helical" evidence="9">
    <location>
        <begin position="38"/>
        <end position="61"/>
    </location>
</feature>
<dbReference type="GO" id="GO:0016020">
    <property type="term" value="C:membrane"/>
    <property type="evidence" value="ECO:0007669"/>
    <property type="project" value="UniProtKB-SubCell"/>
</dbReference>
<dbReference type="CDD" id="cd03250">
    <property type="entry name" value="ABCC_MRP_domain1"/>
    <property type="match status" value="1"/>
</dbReference>
<feature type="transmembrane region" description="Helical" evidence="9">
    <location>
        <begin position="1041"/>
        <end position="1068"/>
    </location>
</feature>
<keyword evidence="4" id="KW-0547">Nucleotide-binding</keyword>
<organism evidence="12 13">
    <name type="scientific">Coniochaeta pulveracea</name>
    <dbReference type="NCBI Taxonomy" id="177199"/>
    <lineage>
        <taxon>Eukaryota</taxon>
        <taxon>Fungi</taxon>
        <taxon>Dikarya</taxon>
        <taxon>Ascomycota</taxon>
        <taxon>Pezizomycotina</taxon>
        <taxon>Sordariomycetes</taxon>
        <taxon>Sordariomycetidae</taxon>
        <taxon>Coniochaetales</taxon>
        <taxon>Coniochaetaceae</taxon>
        <taxon>Coniochaeta</taxon>
    </lineage>
</organism>
<dbReference type="Pfam" id="PF00664">
    <property type="entry name" value="ABC_membrane"/>
    <property type="match status" value="2"/>
</dbReference>
<dbReference type="InterPro" id="IPR036640">
    <property type="entry name" value="ABC1_TM_sf"/>
</dbReference>
<dbReference type="CDD" id="cd03244">
    <property type="entry name" value="ABCC_MRP_domain2"/>
    <property type="match status" value="1"/>
</dbReference>
<sequence length="1534" mass="170026">MSSTSILDIFGDLWPCYSCCRKFWIPQDATFGSHCGDILSQIPSCAAIFIICFSYLVAPIWRRRPLWLRNFASEEDDRHRPSGKARRWNPTLSFLAMTLVVAAVLGLSPLLGWTGVSTMHTVSVVPSLISCILLAIERPQTLPKPVFLIQSILFLVELLLCMTVPKMLDGHTGVIALGQTVLTGLSLGVLLNMPLRDPGLGSAEEISQPFTAPTSSLRSPEDAVTLWQWMTISWMGPLIRVANQRQIHDEDVWFLPFEFQHSRLHQLFRDVKGSVWVRLLKANGPDLFLTTFLGVLESVTTLIQVVFLKQVLASLDGDRPNRRAAVVYASFILMTRMVAAQSSVFALWFSRRIYERSRGELITMIYEKTLTRKAFTFASGGSIMDAATDTTPPNPFPDTSSEADEEADIPDESEPMVPQMIEPYGFQWFLSKLRRGHRVSKPVATLIPSASPASTGKILNLMRNDVYEVAQRFWEFSSLVTKPLNFTLSLVLIWKFLGPVSLSGLVFLLAAQLINYFLIRALLRVERERRAITDVKLQRTTQFVEAIRHLRWYDWQDAWLQQILASRQAELAKRVVSSILSKVIYMTNSISAYLIPVAGFWAYTSVLGKPLLAEIAFPALDLFSLLQVSLRELLELVPTLLNATVAMGRIEAFMAEPDKETEAGDLTGPKGELKIWMSAASFSWPGAEKLVLEGVSFVCQPGLTVVCGKVGIGKTALLHAILGELDQHGGERSVPDETIGYSAQAPWLESMSIRDNILFCQEYDERRYRQVLDACCLLPDLENLKAGDLFMVGENGVGLSGGQKARVALARAIYSRARILLLDDPIAALDHQTAATILRKSFAGNGSSSLMAGRLVVFVTHRVDLITPYADQVLDILEDGTVKTIKRAELETSDELRQLAAQAVVQEAAAVDEDAADAAIPDKLIEEEHRAEGGVMFSVYWQYVKAGGLIWWTALAATYVMFRVSKVMYFKFLQYWAEAYGRTHEAAFFAFTTDAPHSPGVVRLPGQVQLDTTIPHTTLTGGWKFSLDLHLPDPATNVNPWILWFFILSLGQVVASSLADFIVIVIVYQAGKRLFADAIRRVSHAKFRFYDVTPVGRLMNRLTSDIGALDGPIAIQLSHTAWFGMSWLSSVLVIASTTPLFLVLAIFMSLIFVYIFLRFLPTSQSLRRLEMVSLSPLMSNFGALVEGLTTVRAFKAQTDFQNRIIKTTDNFQKMDHFYWSLQSWLTFRFDILSALATFTLTMTALATGLSAGAVGFVLAAAGEFVTATHNLCRKYGELQMNFVSVERVVELLDLDQEDNADTPAKKPPAAWPTYSDDITFDKVTLRYAANLDPSLSNVSFRIPAGSTVAVTGRTGSGKSTLALALLGTLLPDVETGGTIRIGAVNVATVDKHALRRSITFVAQDPVLFPGSLRDNLDPLRECSDADCSMVLERVLRNDAFSLDTSIDAGGKNLSHGQRQLIGIGRAVLRRSPVVILDEATASIDMETAFYIQEVLREELRQSTVITIAHRVEAVKDADYKIVLDKGRVVEAGTL</sequence>
<evidence type="ECO:0000313" key="12">
    <source>
        <dbReference type="EMBL" id="RKU46272.1"/>
    </source>
</evidence>
<proteinExistence type="predicted"/>
<dbReference type="OrthoDB" id="6500128at2759"/>
<dbReference type="CDD" id="cd18596">
    <property type="entry name" value="ABC_6TM_VMR1_D1_like"/>
    <property type="match status" value="1"/>
</dbReference>
<comment type="subcellular location">
    <subcellularLocation>
        <location evidence="1">Membrane</location>
    </subcellularLocation>
</comment>
<feature type="transmembrane region" description="Helical" evidence="9">
    <location>
        <begin position="174"/>
        <end position="193"/>
    </location>
</feature>
<feature type="compositionally biased region" description="Acidic residues" evidence="8">
    <location>
        <begin position="401"/>
        <end position="412"/>
    </location>
</feature>
<evidence type="ECO:0000256" key="5">
    <source>
        <dbReference type="ARBA" id="ARBA00022840"/>
    </source>
</evidence>
<dbReference type="SUPFAM" id="SSF52540">
    <property type="entry name" value="P-loop containing nucleoside triphosphate hydrolases"/>
    <property type="match status" value="2"/>
</dbReference>
<dbReference type="PROSITE" id="PS50893">
    <property type="entry name" value="ABC_TRANSPORTER_2"/>
    <property type="match status" value="2"/>
</dbReference>
<dbReference type="STRING" id="177199.A0A420YEC1"/>
<feature type="transmembrane region" description="Helical" evidence="9">
    <location>
        <begin position="1131"/>
        <end position="1157"/>
    </location>
</feature>
<dbReference type="EMBL" id="QVQW01000015">
    <property type="protein sequence ID" value="RKU46272.1"/>
    <property type="molecule type" value="Genomic_DNA"/>
</dbReference>
<dbReference type="InterPro" id="IPR011527">
    <property type="entry name" value="ABC1_TM_dom"/>
</dbReference>
<dbReference type="InterPro" id="IPR027417">
    <property type="entry name" value="P-loop_NTPase"/>
</dbReference>
<feature type="transmembrane region" description="Helical" evidence="9">
    <location>
        <begin position="327"/>
        <end position="349"/>
    </location>
</feature>